<dbReference type="InterPro" id="IPR036390">
    <property type="entry name" value="WH_DNA-bd_sf"/>
</dbReference>
<dbReference type="SMART" id="SM00347">
    <property type="entry name" value="HTH_MARR"/>
    <property type="match status" value="1"/>
</dbReference>
<gene>
    <name evidence="5" type="primary">yusO_2</name>
    <name evidence="5" type="ORF">CLLU_35180</name>
</gene>
<reference evidence="5 6" key="1">
    <citation type="submission" date="2018-03" db="EMBL/GenBank/DDBJ databases">
        <title>Genome sequence of Clostridium luticellarii DSM 29923.</title>
        <authorList>
            <person name="Poehlein A."/>
            <person name="Daniel R."/>
        </authorList>
    </citation>
    <scope>NUCLEOTIDE SEQUENCE [LARGE SCALE GENOMIC DNA]</scope>
    <source>
        <strain evidence="5 6">DSM 29923</strain>
    </source>
</reference>
<dbReference type="InterPro" id="IPR036388">
    <property type="entry name" value="WH-like_DNA-bd_sf"/>
</dbReference>
<evidence type="ECO:0000256" key="3">
    <source>
        <dbReference type="ARBA" id="ARBA00023163"/>
    </source>
</evidence>
<dbReference type="PANTHER" id="PTHR42756:SF1">
    <property type="entry name" value="TRANSCRIPTIONAL REPRESSOR OF EMRAB OPERON"/>
    <property type="match status" value="1"/>
</dbReference>
<evidence type="ECO:0000256" key="1">
    <source>
        <dbReference type="ARBA" id="ARBA00023015"/>
    </source>
</evidence>
<dbReference type="InterPro" id="IPR000835">
    <property type="entry name" value="HTH_MarR-typ"/>
</dbReference>
<proteinExistence type="predicted"/>
<evidence type="ECO:0000313" key="5">
    <source>
        <dbReference type="EMBL" id="PRR79443.1"/>
    </source>
</evidence>
<keyword evidence="6" id="KW-1185">Reference proteome</keyword>
<evidence type="ECO:0000259" key="4">
    <source>
        <dbReference type="PROSITE" id="PS50995"/>
    </source>
</evidence>
<evidence type="ECO:0000256" key="2">
    <source>
        <dbReference type="ARBA" id="ARBA00023125"/>
    </source>
</evidence>
<dbReference type="PANTHER" id="PTHR42756">
    <property type="entry name" value="TRANSCRIPTIONAL REGULATOR, MARR"/>
    <property type="match status" value="1"/>
</dbReference>
<feature type="domain" description="HTH marR-type" evidence="4">
    <location>
        <begin position="10"/>
        <end position="143"/>
    </location>
</feature>
<dbReference type="PROSITE" id="PS50995">
    <property type="entry name" value="HTH_MARR_2"/>
    <property type="match status" value="1"/>
</dbReference>
<protein>
    <submittedName>
        <fullName evidence="5">Putative HTH-type transcriptional regulator YusO</fullName>
    </submittedName>
</protein>
<dbReference type="GO" id="GO:0003677">
    <property type="term" value="F:DNA binding"/>
    <property type="evidence" value="ECO:0007669"/>
    <property type="project" value="UniProtKB-KW"/>
</dbReference>
<dbReference type="Gene3D" id="1.10.10.10">
    <property type="entry name" value="Winged helix-like DNA-binding domain superfamily/Winged helix DNA-binding domain"/>
    <property type="match status" value="1"/>
</dbReference>
<dbReference type="GO" id="GO:0003700">
    <property type="term" value="F:DNA-binding transcription factor activity"/>
    <property type="evidence" value="ECO:0007669"/>
    <property type="project" value="InterPro"/>
</dbReference>
<dbReference type="OrthoDB" id="1707673at2"/>
<dbReference type="PRINTS" id="PR00598">
    <property type="entry name" value="HTHMARR"/>
</dbReference>
<dbReference type="RefSeq" id="WP_106011058.1">
    <property type="nucleotide sequence ID" value="NZ_JALCPJ010000024.1"/>
</dbReference>
<keyword evidence="1" id="KW-0805">Transcription regulation</keyword>
<dbReference type="Proteomes" id="UP000237798">
    <property type="component" value="Unassembled WGS sequence"/>
</dbReference>
<keyword evidence="3" id="KW-0804">Transcription</keyword>
<accession>A0A2T0B6K6</accession>
<keyword evidence="2" id="KW-0238">DNA-binding</keyword>
<name>A0A2T0B6K6_9CLOT</name>
<evidence type="ECO:0000313" key="6">
    <source>
        <dbReference type="Proteomes" id="UP000237798"/>
    </source>
</evidence>
<organism evidence="5 6">
    <name type="scientific">Clostridium luticellarii</name>
    <dbReference type="NCBI Taxonomy" id="1691940"/>
    <lineage>
        <taxon>Bacteria</taxon>
        <taxon>Bacillati</taxon>
        <taxon>Bacillota</taxon>
        <taxon>Clostridia</taxon>
        <taxon>Eubacteriales</taxon>
        <taxon>Clostridiaceae</taxon>
        <taxon>Clostridium</taxon>
    </lineage>
</organism>
<sequence>MTYEELQELHELLFKTMGLIHEKFIRQFPKESRQYQGIKKNHIMIIGFLYQNHVLTATQIAKMLNMEKGSLTTLIDQLEKFGLVIRHHDANDRRRTLISLTDAGKSEIEDIMKSSIQCIDKILSNSKPEELMKFVDSLKYIIQFMGKIKKVN</sequence>
<comment type="caution">
    <text evidence="5">The sequence shown here is derived from an EMBL/GenBank/DDBJ whole genome shotgun (WGS) entry which is preliminary data.</text>
</comment>
<dbReference type="EMBL" id="PVXP01000105">
    <property type="protein sequence ID" value="PRR79443.1"/>
    <property type="molecule type" value="Genomic_DNA"/>
</dbReference>
<dbReference type="AlphaFoldDB" id="A0A2T0B6K6"/>
<dbReference type="Pfam" id="PF01047">
    <property type="entry name" value="MarR"/>
    <property type="match status" value="1"/>
</dbReference>
<dbReference type="SUPFAM" id="SSF46785">
    <property type="entry name" value="Winged helix' DNA-binding domain"/>
    <property type="match status" value="1"/>
</dbReference>